<proteinExistence type="predicted"/>
<evidence type="ECO:0000256" key="2">
    <source>
        <dbReference type="ARBA" id="ARBA00023125"/>
    </source>
</evidence>
<evidence type="ECO:0000259" key="3">
    <source>
        <dbReference type="Pfam" id="PF12950"/>
    </source>
</evidence>
<reference evidence="4 5" key="1">
    <citation type="submission" date="2018-06" db="EMBL/GenBank/DDBJ databases">
        <authorList>
            <consortium name="Pathogen Informatics"/>
            <person name="Doyle S."/>
        </authorList>
    </citation>
    <scope>NUCLEOTIDE SEQUENCE [LARGE SCALE GENOMIC DNA]</scope>
    <source>
        <strain evidence="4 5">NCTC10719</strain>
    </source>
</reference>
<keyword evidence="1" id="KW-0680">Restriction system</keyword>
<feature type="domain" description="TaqI-like C-terminal specificity" evidence="3">
    <location>
        <begin position="46"/>
        <end position="133"/>
    </location>
</feature>
<evidence type="ECO:0000313" key="5">
    <source>
        <dbReference type="Proteomes" id="UP000249986"/>
    </source>
</evidence>
<dbReference type="PANTHER" id="PTHR30408:SF12">
    <property type="entry name" value="TYPE I RESTRICTION ENZYME MJAVIII SPECIFICITY SUBUNIT"/>
    <property type="match status" value="1"/>
</dbReference>
<dbReference type="RefSeq" id="WP_111927039.1">
    <property type="nucleotide sequence ID" value="NZ_CATNYS010000001.1"/>
</dbReference>
<protein>
    <submittedName>
        <fullName evidence="4">Type I restriction modification DNA specificity domain</fullName>
    </submittedName>
</protein>
<dbReference type="EMBL" id="UAWG01000020">
    <property type="protein sequence ID" value="SQB61078.1"/>
    <property type="molecule type" value="Genomic_DNA"/>
</dbReference>
<keyword evidence="2" id="KW-0238">DNA-binding</keyword>
<dbReference type="Pfam" id="PF12950">
    <property type="entry name" value="TaqI_C"/>
    <property type="match status" value="1"/>
</dbReference>
<dbReference type="PANTHER" id="PTHR30408">
    <property type="entry name" value="TYPE-1 RESTRICTION ENZYME ECOKI SPECIFICITY PROTEIN"/>
    <property type="match status" value="1"/>
</dbReference>
<evidence type="ECO:0000256" key="1">
    <source>
        <dbReference type="ARBA" id="ARBA00022747"/>
    </source>
</evidence>
<dbReference type="SUPFAM" id="SSF116734">
    <property type="entry name" value="DNA methylase specificity domain"/>
    <property type="match status" value="1"/>
</dbReference>
<dbReference type="Gene3D" id="3.90.220.20">
    <property type="entry name" value="DNA methylase specificity domains"/>
    <property type="match status" value="1"/>
</dbReference>
<dbReference type="InterPro" id="IPR025931">
    <property type="entry name" value="TaqI_C"/>
</dbReference>
<dbReference type="GO" id="GO:0003677">
    <property type="term" value="F:DNA binding"/>
    <property type="evidence" value="ECO:0007669"/>
    <property type="project" value="UniProtKB-KW"/>
</dbReference>
<name>A0A2X2Y4V1_CLOPF</name>
<dbReference type="Proteomes" id="UP000249986">
    <property type="component" value="Unassembled WGS sequence"/>
</dbReference>
<gene>
    <name evidence="4" type="ORF">NCTC10719_02749</name>
</gene>
<accession>A0A2X2Y4V1</accession>
<dbReference type="GO" id="GO:0009307">
    <property type="term" value="P:DNA restriction-modification system"/>
    <property type="evidence" value="ECO:0007669"/>
    <property type="project" value="UniProtKB-KW"/>
</dbReference>
<dbReference type="InterPro" id="IPR052021">
    <property type="entry name" value="Type-I_RS_S_subunit"/>
</dbReference>
<dbReference type="AlphaFoldDB" id="A0A2X2Y4V1"/>
<dbReference type="InterPro" id="IPR044946">
    <property type="entry name" value="Restrct_endonuc_typeI_TRD_sf"/>
</dbReference>
<organism evidence="4 5">
    <name type="scientific">Clostridium perfringens</name>
    <dbReference type="NCBI Taxonomy" id="1502"/>
    <lineage>
        <taxon>Bacteria</taxon>
        <taxon>Bacillati</taxon>
        <taxon>Bacillota</taxon>
        <taxon>Clostridia</taxon>
        <taxon>Eubacteriales</taxon>
        <taxon>Clostridiaceae</taxon>
        <taxon>Clostridium</taxon>
    </lineage>
</organism>
<sequence length="184" mass="21016">MRLLDVCTLKSGFQGKTNDGEKFKVIKLKDVTKDGVIKYEDLECFDTDKMNEKYLLKKGDIILKAKSGDNTAALIKEDIENVVVSSHFIVITINDATVLNPEYLVAYLNSEYAQDYLKKHAEGTTLPIVKIKTLGYLNVKEIDMDKQLEVSNIYNLVKEEKLTMEKLIGNREKQFKAYLRELLG</sequence>
<evidence type="ECO:0000313" key="4">
    <source>
        <dbReference type="EMBL" id="SQB61078.1"/>
    </source>
</evidence>